<evidence type="ECO:0000313" key="1">
    <source>
        <dbReference type="EMBL" id="KIK18217.1"/>
    </source>
</evidence>
<protein>
    <submittedName>
        <fullName evidence="1">Uncharacterized protein</fullName>
    </submittedName>
</protein>
<dbReference type="Proteomes" id="UP000054018">
    <property type="component" value="Unassembled WGS sequence"/>
</dbReference>
<dbReference type="HOGENOM" id="CLU_3051220_0_0_1"/>
<accession>A0A0C9Z706</accession>
<keyword evidence="2" id="KW-1185">Reference proteome</keyword>
<evidence type="ECO:0000313" key="2">
    <source>
        <dbReference type="Proteomes" id="UP000054018"/>
    </source>
</evidence>
<reference evidence="2" key="2">
    <citation type="submission" date="2015-01" db="EMBL/GenBank/DDBJ databases">
        <title>Evolutionary Origins and Diversification of the Mycorrhizal Mutualists.</title>
        <authorList>
            <consortium name="DOE Joint Genome Institute"/>
            <consortium name="Mycorrhizal Genomics Consortium"/>
            <person name="Kohler A."/>
            <person name="Kuo A."/>
            <person name="Nagy L.G."/>
            <person name="Floudas D."/>
            <person name="Copeland A."/>
            <person name="Barry K.W."/>
            <person name="Cichocki N."/>
            <person name="Veneault-Fourrey C."/>
            <person name="LaButti K."/>
            <person name="Lindquist E.A."/>
            <person name="Lipzen A."/>
            <person name="Lundell T."/>
            <person name="Morin E."/>
            <person name="Murat C."/>
            <person name="Riley R."/>
            <person name="Ohm R."/>
            <person name="Sun H."/>
            <person name="Tunlid A."/>
            <person name="Henrissat B."/>
            <person name="Grigoriev I.V."/>
            <person name="Hibbett D.S."/>
            <person name="Martin F."/>
        </authorList>
    </citation>
    <scope>NUCLEOTIDE SEQUENCE [LARGE SCALE GENOMIC DNA]</scope>
    <source>
        <strain evidence="2">441</strain>
    </source>
</reference>
<proteinExistence type="predicted"/>
<organism evidence="1 2">
    <name type="scientific">Pisolithus microcarpus 441</name>
    <dbReference type="NCBI Taxonomy" id="765257"/>
    <lineage>
        <taxon>Eukaryota</taxon>
        <taxon>Fungi</taxon>
        <taxon>Dikarya</taxon>
        <taxon>Basidiomycota</taxon>
        <taxon>Agaricomycotina</taxon>
        <taxon>Agaricomycetes</taxon>
        <taxon>Agaricomycetidae</taxon>
        <taxon>Boletales</taxon>
        <taxon>Sclerodermatineae</taxon>
        <taxon>Pisolithaceae</taxon>
        <taxon>Pisolithus</taxon>
    </lineage>
</organism>
<dbReference type="AlphaFoldDB" id="A0A0C9Z706"/>
<sequence>MVYALLFSVDDDPHLSGFVGEGKDANLLTTSGPVIDYDDIGVGLSGIDRHDCKL</sequence>
<reference evidence="1 2" key="1">
    <citation type="submission" date="2014-04" db="EMBL/GenBank/DDBJ databases">
        <authorList>
            <consortium name="DOE Joint Genome Institute"/>
            <person name="Kuo A."/>
            <person name="Kohler A."/>
            <person name="Costa M.D."/>
            <person name="Nagy L.G."/>
            <person name="Floudas D."/>
            <person name="Copeland A."/>
            <person name="Barry K.W."/>
            <person name="Cichocki N."/>
            <person name="Veneault-Fourrey C."/>
            <person name="LaButti K."/>
            <person name="Lindquist E.A."/>
            <person name="Lipzen A."/>
            <person name="Lundell T."/>
            <person name="Morin E."/>
            <person name="Murat C."/>
            <person name="Sun H."/>
            <person name="Tunlid A."/>
            <person name="Henrissat B."/>
            <person name="Grigoriev I.V."/>
            <person name="Hibbett D.S."/>
            <person name="Martin F."/>
            <person name="Nordberg H.P."/>
            <person name="Cantor M.N."/>
            <person name="Hua S.X."/>
        </authorList>
    </citation>
    <scope>NUCLEOTIDE SEQUENCE [LARGE SCALE GENOMIC DNA]</scope>
    <source>
        <strain evidence="1 2">441</strain>
    </source>
</reference>
<name>A0A0C9Z706_9AGAM</name>
<dbReference type="EMBL" id="KN833810">
    <property type="protein sequence ID" value="KIK18217.1"/>
    <property type="molecule type" value="Genomic_DNA"/>
</dbReference>
<gene>
    <name evidence="1" type="ORF">PISMIDRAFT_684404</name>
</gene>